<gene>
    <name evidence="2" type="ORF">TSOC_001494</name>
</gene>
<feature type="region of interest" description="Disordered" evidence="1">
    <location>
        <begin position="80"/>
        <end position="100"/>
    </location>
</feature>
<organism evidence="2 3">
    <name type="scientific">Tetrabaena socialis</name>
    <dbReference type="NCBI Taxonomy" id="47790"/>
    <lineage>
        <taxon>Eukaryota</taxon>
        <taxon>Viridiplantae</taxon>
        <taxon>Chlorophyta</taxon>
        <taxon>core chlorophytes</taxon>
        <taxon>Chlorophyceae</taxon>
        <taxon>CS clade</taxon>
        <taxon>Chlamydomonadales</taxon>
        <taxon>Tetrabaenaceae</taxon>
        <taxon>Tetrabaena</taxon>
    </lineage>
</organism>
<keyword evidence="3" id="KW-1185">Reference proteome</keyword>
<accession>A0A2J8AGH4</accession>
<sequence length="314" mass="32744">PRPYTPGYDRPLATRRGGVGGGFCLLPLVERVPSWHAALATRCLVGACPGLAPYQPPWALVALALLRHIHPAATPPCLLTARGDPGTGAAPSPRPAPPSASAFSALPPPVIITPPEPGPWCFHAPPWGNPFFPGPTSGRSLDTDFADLASIPGLCTVGMAVRCCAAMVAVPLVLPPAPSSRPLTTAATVRRLTTAYHAGVLQPLQGILWCKPAAIPFPLRAYTTARARFLALYPWLPPGWCAAMGAVIQAPGGSVAAPAAPIGWAFLVPRPLSSSSNLPFKPCMSTIDHSQARRQAWHLPPRTPCCPASAPLCA</sequence>
<evidence type="ECO:0000313" key="3">
    <source>
        <dbReference type="Proteomes" id="UP000236333"/>
    </source>
</evidence>
<feature type="non-terminal residue" evidence="2">
    <location>
        <position position="314"/>
    </location>
</feature>
<proteinExistence type="predicted"/>
<protein>
    <submittedName>
        <fullName evidence="2">Uncharacterized protein</fullName>
    </submittedName>
</protein>
<dbReference type="Proteomes" id="UP000236333">
    <property type="component" value="Unassembled WGS sequence"/>
</dbReference>
<evidence type="ECO:0000256" key="1">
    <source>
        <dbReference type="SAM" id="MobiDB-lite"/>
    </source>
</evidence>
<feature type="non-terminal residue" evidence="2">
    <location>
        <position position="1"/>
    </location>
</feature>
<reference evidence="2 3" key="1">
    <citation type="journal article" date="2017" name="Mol. Biol. Evol.">
        <title>The 4-celled Tetrabaena socialis nuclear genome reveals the essential components for genetic control of cell number at the origin of multicellularity in the volvocine lineage.</title>
        <authorList>
            <person name="Featherston J."/>
            <person name="Arakaki Y."/>
            <person name="Hanschen E.R."/>
            <person name="Ferris P.J."/>
            <person name="Michod R.E."/>
            <person name="Olson B.J.S.C."/>
            <person name="Nozaki H."/>
            <person name="Durand P.M."/>
        </authorList>
    </citation>
    <scope>NUCLEOTIDE SEQUENCE [LARGE SCALE GENOMIC DNA]</scope>
    <source>
        <strain evidence="2 3">NIES-571</strain>
    </source>
</reference>
<dbReference type="EMBL" id="PGGS01000025">
    <property type="protein sequence ID" value="PNH11624.1"/>
    <property type="molecule type" value="Genomic_DNA"/>
</dbReference>
<name>A0A2J8AGH4_9CHLO</name>
<dbReference type="AlphaFoldDB" id="A0A2J8AGH4"/>
<comment type="caution">
    <text evidence="2">The sequence shown here is derived from an EMBL/GenBank/DDBJ whole genome shotgun (WGS) entry which is preliminary data.</text>
</comment>
<evidence type="ECO:0000313" key="2">
    <source>
        <dbReference type="EMBL" id="PNH11624.1"/>
    </source>
</evidence>